<organism evidence="1 2">
    <name type="scientific">Datura stramonium</name>
    <name type="common">Jimsonweed</name>
    <name type="synonym">Common thornapple</name>
    <dbReference type="NCBI Taxonomy" id="4076"/>
    <lineage>
        <taxon>Eukaryota</taxon>
        <taxon>Viridiplantae</taxon>
        <taxon>Streptophyta</taxon>
        <taxon>Embryophyta</taxon>
        <taxon>Tracheophyta</taxon>
        <taxon>Spermatophyta</taxon>
        <taxon>Magnoliopsida</taxon>
        <taxon>eudicotyledons</taxon>
        <taxon>Gunneridae</taxon>
        <taxon>Pentapetalae</taxon>
        <taxon>asterids</taxon>
        <taxon>lamiids</taxon>
        <taxon>Solanales</taxon>
        <taxon>Solanaceae</taxon>
        <taxon>Solanoideae</taxon>
        <taxon>Datureae</taxon>
        <taxon>Datura</taxon>
    </lineage>
</organism>
<name>A0ABS8S394_DATST</name>
<evidence type="ECO:0000313" key="2">
    <source>
        <dbReference type="Proteomes" id="UP000823775"/>
    </source>
</evidence>
<gene>
    <name evidence="1" type="ORF">HAX54_021275</name>
</gene>
<dbReference type="Proteomes" id="UP000823775">
    <property type="component" value="Unassembled WGS sequence"/>
</dbReference>
<comment type="caution">
    <text evidence="1">The sequence shown here is derived from an EMBL/GenBank/DDBJ whole genome shotgun (WGS) entry which is preliminary data.</text>
</comment>
<accession>A0ABS8S394</accession>
<keyword evidence="2" id="KW-1185">Reference proteome</keyword>
<feature type="non-terminal residue" evidence="1">
    <location>
        <position position="127"/>
    </location>
</feature>
<protein>
    <submittedName>
        <fullName evidence="1">Uncharacterized protein</fullName>
    </submittedName>
</protein>
<evidence type="ECO:0000313" key="1">
    <source>
        <dbReference type="EMBL" id="MCD7453540.1"/>
    </source>
</evidence>
<sequence>MPRWGREILGVCRGGDGKWERMRRFSVKGYFRVGRPVTGVTRRCRQHVTGASRARLPRDTEPCIGNGICKIRIFHLQRVTENNVGLLRDTGHRGDGRFLHELILTLSAYLSRGFPLALETQATSSIR</sequence>
<proteinExistence type="predicted"/>
<reference evidence="1 2" key="1">
    <citation type="journal article" date="2021" name="BMC Genomics">
        <title>Datura genome reveals duplications of psychoactive alkaloid biosynthetic genes and high mutation rate following tissue culture.</title>
        <authorList>
            <person name="Rajewski A."/>
            <person name="Carter-House D."/>
            <person name="Stajich J."/>
            <person name="Litt A."/>
        </authorList>
    </citation>
    <scope>NUCLEOTIDE SEQUENCE [LARGE SCALE GENOMIC DNA]</scope>
    <source>
        <strain evidence="1">AR-01</strain>
    </source>
</reference>
<dbReference type="EMBL" id="JACEIK010000256">
    <property type="protein sequence ID" value="MCD7453540.1"/>
    <property type="molecule type" value="Genomic_DNA"/>
</dbReference>